<evidence type="ECO:0000313" key="2">
    <source>
        <dbReference type="Proteomes" id="UP001179121"/>
    </source>
</evidence>
<protein>
    <recommendedName>
        <fullName evidence="3">DUF2283 domain-containing protein</fullName>
    </recommendedName>
</protein>
<dbReference type="KEGG" id="nti:DNFV4_04302"/>
<name>A0AA86N3M5_9BACT</name>
<dbReference type="InterPro" id="IPR019270">
    <property type="entry name" value="DUF2283"/>
</dbReference>
<dbReference type="AlphaFoldDB" id="A0AA86N3M5"/>
<sequence>MRISYDAEVDALSILFRDATVTTKHLAEGIAADYDSDGRLAGIEILDAVKRFGDQETLRHVVLEGIGPAA</sequence>
<dbReference type="Pfam" id="PF10049">
    <property type="entry name" value="DUF2283"/>
    <property type="match status" value="1"/>
</dbReference>
<proteinExistence type="predicted"/>
<dbReference type="RefSeq" id="WP_289271286.1">
    <property type="nucleotide sequence ID" value="NZ_OX365700.1"/>
</dbReference>
<keyword evidence="2" id="KW-1185">Reference proteome</keyword>
<reference evidence="1" key="1">
    <citation type="submission" date="2022-10" db="EMBL/GenBank/DDBJ databases">
        <authorList>
            <person name="Koch H."/>
        </authorList>
    </citation>
    <scope>NUCLEOTIDE SEQUENCE</scope>
    <source>
        <strain evidence="1">DNF</strain>
    </source>
</reference>
<dbReference type="EMBL" id="OX365700">
    <property type="protein sequence ID" value="CAI4033860.1"/>
    <property type="molecule type" value="Genomic_DNA"/>
</dbReference>
<dbReference type="Proteomes" id="UP001179121">
    <property type="component" value="Chromosome"/>
</dbReference>
<accession>A0AA86N3M5</accession>
<evidence type="ECO:0000313" key="1">
    <source>
        <dbReference type="EMBL" id="CAI4033860.1"/>
    </source>
</evidence>
<organism evidence="1 2">
    <name type="scientific">Nitrospira tepida</name>
    <dbReference type="NCBI Taxonomy" id="2973512"/>
    <lineage>
        <taxon>Bacteria</taxon>
        <taxon>Pseudomonadati</taxon>
        <taxon>Nitrospirota</taxon>
        <taxon>Nitrospiria</taxon>
        <taxon>Nitrospirales</taxon>
        <taxon>Nitrospiraceae</taxon>
        <taxon>Nitrospira</taxon>
    </lineage>
</organism>
<dbReference type="InterPro" id="IPR018247">
    <property type="entry name" value="EF_Hand_1_Ca_BS"/>
</dbReference>
<gene>
    <name evidence="1" type="ORF">DNFV4_04302</name>
</gene>
<dbReference type="PROSITE" id="PS00018">
    <property type="entry name" value="EF_HAND_1"/>
    <property type="match status" value="1"/>
</dbReference>
<evidence type="ECO:0008006" key="3">
    <source>
        <dbReference type="Google" id="ProtNLM"/>
    </source>
</evidence>